<evidence type="ECO:0008006" key="3">
    <source>
        <dbReference type="Google" id="ProtNLM"/>
    </source>
</evidence>
<dbReference type="AlphaFoldDB" id="A0A1G2KSE8"/>
<name>A0A1G2KSE8_9BACT</name>
<evidence type="ECO:0000313" key="1">
    <source>
        <dbReference type="EMBL" id="OHA02204.1"/>
    </source>
</evidence>
<dbReference type="Proteomes" id="UP000177811">
    <property type="component" value="Unassembled WGS sequence"/>
</dbReference>
<sequence>MAHVPHISIAIVVITLSFITVVHAAEKDVQEATASSTLIERFNGYRIPAALYEKIIETLKPMNISLPEFLTPAYYKDFIREANDEIKGATGVDAYHIINTAIHWFSSIVTFLREILQKI</sequence>
<accession>A0A1G2KSE8</accession>
<dbReference type="EMBL" id="MHQL01000042">
    <property type="protein sequence ID" value="OHA02204.1"/>
    <property type="molecule type" value="Genomic_DNA"/>
</dbReference>
<organism evidence="1 2">
    <name type="scientific">Candidatus Sungbacteria bacterium RIFCSPHIGHO2_02_FULL_51_29</name>
    <dbReference type="NCBI Taxonomy" id="1802273"/>
    <lineage>
        <taxon>Bacteria</taxon>
        <taxon>Candidatus Sungiibacteriota</taxon>
    </lineage>
</organism>
<evidence type="ECO:0000313" key="2">
    <source>
        <dbReference type="Proteomes" id="UP000177811"/>
    </source>
</evidence>
<proteinExistence type="predicted"/>
<reference evidence="1 2" key="1">
    <citation type="journal article" date="2016" name="Nat. Commun.">
        <title>Thousands of microbial genomes shed light on interconnected biogeochemical processes in an aquifer system.</title>
        <authorList>
            <person name="Anantharaman K."/>
            <person name="Brown C.T."/>
            <person name="Hug L.A."/>
            <person name="Sharon I."/>
            <person name="Castelle C.J."/>
            <person name="Probst A.J."/>
            <person name="Thomas B.C."/>
            <person name="Singh A."/>
            <person name="Wilkins M.J."/>
            <person name="Karaoz U."/>
            <person name="Brodie E.L."/>
            <person name="Williams K.H."/>
            <person name="Hubbard S.S."/>
            <person name="Banfield J.F."/>
        </authorList>
    </citation>
    <scope>NUCLEOTIDE SEQUENCE [LARGE SCALE GENOMIC DNA]</scope>
</reference>
<comment type="caution">
    <text evidence="1">The sequence shown here is derived from an EMBL/GenBank/DDBJ whole genome shotgun (WGS) entry which is preliminary data.</text>
</comment>
<protein>
    <recommendedName>
        <fullName evidence="3">DUF5667 domain-containing protein</fullName>
    </recommendedName>
</protein>
<gene>
    <name evidence="1" type="ORF">A3C16_00770</name>
</gene>